<dbReference type="Gene3D" id="3.50.50.60">
    <property type="entry name" value="FAD/NAD(P)-binding domain"/>
    <property type="match status" value="2"/>
</dbReference>
<name>M7TPB3_EUTLA</name>
<evidence type="ECO:0000256" key="1">
    <source>
        <dbReference type="ARBA" id="ARBA00010790"/>
    </source>
</evidence>
<keyword evidence="3" id="KW-0812">Transmembrane</keyword>
<dbReference type="eggNOG" id="KOG1238">
    <property type="taxonomic scope" value="Eukaryota"/>
</dbReference>
<dbReference type="PROSITE" id="PS00624">
    <property type="entry name" value="GMC_OXRED_2"/>
    <property type="match status" value="1"/>
</dbReference>
<accession>M7TPB3</accession>
<evidence type="ECO:0000313" key="7">
    <source>
        <dbReference type="Proteomes" id="UP000012174"/>
    </source>
</evidence>
<dbReference type="STRING" id="1287681.M7TPB3"/>
<keyword evidence="2" id="KW-0285">Flavoprotein</keyword>
<dbReference type="InterPro" id="IPR036188">
    <property type="entry name" value="FAD/NAD-bd_sf"/>
</dbReference>
<dbReference type="PANTHER" id="PTHR11552">
    <property type="entry name" value="GLUCOSE-METHANOL-CHOLINE GMC OXIDOREDUCTASE"/>
    <property type="match status" value="1"/>
</dbReference>
<dbReference type="PROSITE" id="PS00623">
    <property type="entry name" value="GMC_OXRED_1"/>
    <property type="match status" value="1"/>
</dbReference>
<sequence length="369" mass="40446">MATVMANNRFYVYIIVGGGTAGCVMASRLLEYNSTAQILVIEAGHNKNYDGRQISLVSGRALGGSSVVNGCAWFRGAKADFDDWSDMVADDRWSYEGQLPYFKMTENWYKPSDHHGHTGKMHIESPISTGRSYPLATQVEDAWKELGIEPLPDHDMNGGANIGLGEFNENRHKGARQIASSTYSIEGIQVMTDTLVESVLLDDTSPSAIGVKLTDGTTIYSKETILSAGAYRTPQLLMLSGLGPKDLLEKHGIQTRLDLPNVGRNFNDHIMMMVNWELKDPAQGYALGSDNALFLTPEFSMGIPADFVASTMVNQEGLKAAIAKDEGTSQADPNHHLLKQRYALMENIVLYLASTPRPIDGTYISTARM</sequence>
<dbReference type="OrthoDB" id="269227at2759"/>
<dbReference type="GO" id="GO:0050660">
    <property type="term" value="F:flavin adenine dinucleotide binding"/>
    <property type="evidence" value="ECO:0007669"/>
    <property type="project" value="InterPro"/>
</dbReference>
<evidence type="ECO:0000256" key="2">
    <source>
        <dbReference type="RuleBase" id="RU003968"/>
    </source>
</evidence>
<feature type="domain" description="Glucose-methanol-choline oxidoreductase N-terminal" evidence="4">
    <location>
        <begin position="59"/>
        <end position="82"/>
    </location>
</feature>
<feature type="transmembrane region" description="Helical" evidence="3">
    <location>
        <begin position="12"/>
        <end position="30"/>
    </location>
</feature>
<dbReference type="Pfam" id="PF00732">
    <property type="entry name" value="GMC_oxred_N"/>
    <property type="match status" value="1"/>
</dbReference>
<dbReference type="InterPro" id="IPR000172">
    <property type="entry name" value="GMC_OxRdtase_N"/>
</dbReference>
<dbReference type="PANTHER" id="PTHR11552:SF123">
    <property type="entry name" value="GMC OXIDOREDUCTASE (AFU_ORTHOLOGUE AFUA_2G01770)-RELATED"/>
    <property type="match status" value="1"/>
</dbReference>
<dbReference type="SUPFAM" id="SSF51905">
    <property type="entry name" value="FAD/NAD(P)-binding domain"/>
    <property type="match status" value="1"/>
</dbReference>
<dbReference type="EMBL" id="KB706225">
    <property type="protein sequence ID" value="EMR68545.1"/>
    <property type="molecule type" value="Genomic_DNA"/>
</dbReference>
<dbReference type="Proteomes" id="UP000012174">
    <property type="component" value="Unassembled WGS sequence"/>
</dbReference>
<dbReference type="KEGG" id="ela:UCREL1_4459"/>
<evidence type="ECO:0000259" key="4">
    <source>
        <dbReference type="PROSITE" id="PS00623"/>
    </source>
</evidence>
<dbReference type="Gene3D" id="3.30.560.10">
    <property type="entry name" value="Glucose Oxidase, domain 3"/>
    <property type="match status" value="1"/>
</dbReference>
<dbReference type="InterPro" id="IPR012132">
    <property type="entry name" value="GMC_OxRdtase"/>
</dbReference>
<organism evidence="6 7">
    <name type="scientific">Eutypa lata (strain UCR-EL1)</name>
    <name type="common">Grapevine dieback disease fungus</name>
    <name type="synonym">Eutypa armeniacae</name>
    <dbReference type="NCBI Taxonomy" id="1287681"/>
    <lineage>
        <taxon>Eukaryota</taxon>
        <taxon>Fungi</taxon>
        <taxon>Dikarya</taxon>
        <taxon>Ascomycota</taxon>
        <taxon>Pezizomycotina</taxon>
        <taxon>Sordariomycetes</taxon>
        <taxon>Xylariomycetidae</taxon>
        <taxon>Xylariales</taxon>
        <taxon>Diatrypaceae</taxon>
        <taxon>Eutypa</taxon>
    </lineage>
</organism>
<comment type="similarity">
    <text evidence="1 2">Belongs to the GMC oxidoreductase family.</text>
</comment>
<dbReference type="GO" id="GO:0016614">
    <property type="term" value="F:oxidoreductase activity, acting on CH-OH group of donors"/>
    <property type="evidence" value="ECO:0007669"/>
    <property type="project" value="InterPro"/>
</dbReference>
<keyword evidence="2" id="KW-0274">FAD</keyword>
<reference evidence="7" key="1">
    <citation type="journal article" date="2013" name="Genome Announc.">
        <title>Draft genome sequence of the grapevine dieback fungus Eutypa lata UCR-EL1.</title>
        <authorList>
            <person name="Blanco-Ulate B."/>
            <person name="Rolshausen P.E."/>
            <person name="Cantu D."/>
        </authorList>
    </citation>
    <scope>NUCLEOTIDE SEQUENCE [LARGE SCALE GENOMIC DNA]</scope>
    <source>
        <strain evidence="7">UCR-EL1</strain>
    </source>
</reference>
<evidence type="ECO:0000256" key="3">
    <source>
        <dbReference type="SAM" id="Phobius"/>
    </source>
</evidence>
<gene>
    <name evidence="6" type="ORF">UCREL1_4459</name>
</gene>
<dbReference type="HOGENOM" id="CLU_002865_6_3_1"/>
<dbReference type="OMA" id="NECAWER"/>
<keyword evidence="3" id="KW-1133">Transmembrane helix</keyword>
<dbReference type="AlphaFoldDB" id="M7TPB3"/>
<feature type="domain" description="Glucose-methanol-choline oxidoreductase N-terminal" evidence="5">
    <location>
        <begin position="229"/>
        <end position="243"/>
    </location>
</feature>
<keyword evidence="7" id="KW-1185">Reference proteome</keyword>
<evidence type="ECO:0000313" key="6">
    <source>
        <dbReference type="EMBL" id="EMR68545.1"/>
    </source>
</evidence>
<proteinExistence type="inferred from homology"/>
<evidence type="ECO:0000259" key="5">
    <source>
        <dbReference type="PROSITE" id="PS00624"/>
    </source>
</evidence>
<protein>
    <submittedName>
        <fullName evidence="6">Putative glucose dehydrogenase protein</fullName>
    </submittedName>
</protein>
<keyword evidence="3" id="KW-0472">Membrane</keyword>